<protein>
    <recommendedName>
        <fullName evidence="3">Polyketide cyclase / dehydrase and lipid transport</fullName>
    </recommendedName>
</protein>
<evidence type="ECO:0000313" key="2">
    <source>
        <dbReference type="Proteomes" id="UP000198348"/>
    </source>
</evidence>
<name>A0A238V017_9PSEU</name>
<gene>
    <name evidence="1" type="ORF">SAMN06265360_101135</name>
</gene>
<proteinExistence type="predicted"/>
<dbReference type="AlphaFoldDB" id="A0A238V017"/>
<sequence length="157" mass="18160">MKPPEVSAAIDAPQRTVWSALTRLSDRARVLDDVRSVEFHTDDSFQVGAQWREWRRATGRGRTETLTVIAVHEPVAYSVRAQRHGLEVTRTTELVALSPWRTQVTTRLMLRPSRSHGRFRRMLVRLFGLVEARRLVKRARIDLDDLARHVGGDQRER</sequence>
<dbReference type="EMBL" id="FZNW01000001">
    <property type="protein sequence ID" value="SNR27892.1"/>
    <property type="molecule type" value="Genomic_DNA"/>
</dbReference>
<dbReference type="SUPFAM" id="SSF55961">
    <property type="entry name" value="Bet v1-like"/>
    <property type="match status" value="1"/>
</dbReference>
<dbReference type="CDD" id="cd07812">
    <property type="entry name" value="SRPBCC"/>
    <property type="match status" value="1"/>
</dbReference>
<dbReference type="Gene3D" id="3.30.530.20">
    <property type="match status" value="1"/>
</dbReference>
<dbReference type="Proteomes" id="UP000198348">
    <property type="component" value="Unassembled WGS sequence"/>
</dbReference>
<evidence type="ECO:0008006" key="3">
    <source>
        <dbReference type="Google" id="ProtNLM"/>
    </source>
</evidence>
<dbReference type="RefSeq" id="WP_089299482.1">
    <property type="nucleotide sequence ID" value="NZ_FZNW01000001.1"/>
</dbReference>
<dbReference type="OrthoDB" id="4773254at2"/>
<organism evidence="1 2">
    <name type="scientific">Haloechinothrix alba</name>
    <dbReference type="NCBI Taxonomy" id="664784"/>
    <lineage>
        <taxon>Bacteria</taxon>
        <taxon>Bacillati</taxon>
        <taxon>Actinomycetota</taxon>
        <taxon>Actinomycetes</taxon>
        <taxon>Pseudonocardiales</taxon>
        <taxon>Pseudonocardiaceae</taxon>
        <taxon>Haloechinothrix</taxon>
    </lineage>
</organism>
<dbReference type="InterPro" id="IPR023393">
    <property type="entry name" value="START-like_dom_sf"/>
</dbReference>
<keyword evidence="2" id="KW-1185">Reference proteome</keyword>
<reference evidence="1 2" key="1">
    <citation type="submission" date="2017-06" db="EMBL/GenBank/DDBJ databases">
        <authorList>
            <person name="Kim H.J."/>
            <person name="Triplett B.A."/>
        </authorList>
    </citation>
    <scope>NUCLEOTIDE SEQUENCE [LARGE SCALE GENOMIC DNA]</scope>
    <source>
        <strain evidence="1 2">DSM 45207</strain>
    </source>
</reference>
<evidence type="ECO:0000313" key="1">
    <source>
        <dbReference type="EMBL" id="SNR27892.1"/>
    </source>
</evidence>
<accession>A0A238V017</accession>